<organism evidence="1 2">
    <name type="scientific">Alligator mississippiensis</name>
    <name type="common">American alligator</name>
    <dbReference type="NCBI Taxonomy" id="8496"/>
    <lineage>
        <taxon>Eukaryota</taxon>
        <taxon>Metazoa</taxon>
        <taxon>Chordata</taxon>
        <taxon>Craniata</taxon>
        <taxon>Vertebrata</taxon>
        <taxon>Euteleostomi</taxon>
        <taxon>Archelosauria</taxon>
        <taxon>Archosauria</taxon>
        <taxon>Crocodylia</taxon>
        <taxon>Alligatoridae</taxon>
        <taxon>Alligatorinae</taxon>
        <taxon>Alligator</taxon>
    </lineage>
</organism>
<evidence type="ECO:0000313" key="2">
    <source>
        <dbReference type="Proteomes" id="UP000050525"/>
    </source>
</evidence>
<dbReference type="Proteomes" id="UP000050525">
    <property type="component" value="Unassembled WGS sequence"/>
</dbReference>
<gene>
    <name evidence="1" type="ORF">Y1Q_0016516</name>
</gene>
<accession>A0A151N2Z5</accession>
<evidence type="ECO:0000313" key="1">
    <source>
        <dbReference type="EMBL" id="KYO31184.1"/>
    </source>
</evidence>
<proteinExistence type="predicted"/>
<reference evidence="1 2" key="1">
    <citation type="journal article" date="2012" name="Genome Biol.">
        <title>Sequencing three crocodilian genomes to illuminate the evolution of archosaurs and amniotes.</title>
        <authorList>
            <person name="St John J.A."/>
            <person name="Braun E.L."/>
            <person name="Isberg S.R."/>
            <person name="Miles L.G."/>
            <person name="Chong A.Y."/>
            <person name="Gongora J."/>
            <person name="Dalzell P."/>
            <person name="Moran C."/>
            <person name="Bed'hom B."/>
            <person name="Abzhanov A."/>
            <person name="Burgess S.C."/>
            <person name="Cooksey A.M."/>
            <person name="Castoe T.A."/>
            <person name="Crawford N.G."/>
            <person name="Densmore L.D."/>
            <person name="Drew J.C."/>
            <person name="Edwards S.V."/>
            <person name="Faircloth B.C."/>
            <person name="Fujita M.K."/>
            <person name="Greenwold M.J."/>
            <person name="Hoffmann F.G."/>
            <person name="Howard J.M."/>
            <person name="Iguchi T."/>
            <person name="Janes D.E."/>
            <person name="Khan S.Y."/>
            <person name="Kohno S."/>
            <person name="de Koning A.J."/>
            <person name="Lance S.L."/>
            <person name="McCarthy F.M."/>
            <person name="McCormack J.E."/>
            <person name="Merchant M.E."/>
            <person name="Peterson D.G."/>
            <person name="Pollock D.D."/>
            <person name="Pourmand N."/>
            <person name="Raney B.J."/>
            <person name="Roessler K.A."/>
            <person name="Sanford J.R."/>
            <person name="Sawyer R.H."/>
            <person name="Schmidt C.J."/>
            <person name="Triplett E.W."/>
            <person name="Tuberville T.D."/>
            <person name="Venegas-Anaya M."/>
            <person name="Howard J.T."/>
            <person name="Jarvis E.D."/>
            <person name="Guillette L.J.Jr."/>
            <person name="Glenn T.C."/>
            <person name="Green R.E."/>
            <person name="Ray D.A."/>
        </authorList>
    </citation>
    <scope>NUCLEOTIDE SEQUENCE [LARGE SCALE GENOMIC DNA]</scope>
    <source>
        <strain evidence="1">KSC_2009_1</strain>
    </source>
</reference>
<keyword evidence="2" id="KW-1185">Reference proteome</keyword>
<name>A0A151N2Z5_ALLMI</name>
<protein>
    <submittedName>
        <fullName evidence="1">Uncharacterized protein</fullName>
    </submittedName>
</protein>
<dbReference type="EMBL" id="AKHW03004113">
    <property type="protein sequence ID" value="KYO31184.1"/>
    <property type="molecule type" value="Genomic_DNA"/>
</dbReference>
<dbReference type="AlphaFoldDB" id="A0A151N2Z5"/>
<comment type="caution">
    <text evidence="1">The sequence shown here is derived from an EMBL/GenBank/DDBJ whole genome shotgun (WGS) entry which is preliminary data.</text>
</comment>
<sequence length="133" mass="14920">MEYLIQSMAMERSGWRMHLQPLSHLEDTDQGALLYERLIRSKKPHPWMTSSCNVTGQCRCLGALTVKTIHISRQGRERLRGAVNFEKGGTEAGWILRAQQAPKRATTPVRTCSAGIFSSGQGSFSPFTREKLV</sequence>